<accession>A0AAE1XLU1</accession>
<evidence type="ECO:0000256" key="3">
    <source>
        <dbReference type="ARBA" id="ARBA00004906"/>
    </source>
</evidence>
<evidence type="ECO:0000256" key="10">
    <source>
        <dbReference type="ARBA" id="ARBA00022833"/>
    </source>
</evidence>
<keyword evidence="6 15" id="KW-0812">Transmembrane</keyword>
<sequence length="341" mass="37588">MGSVGNQNPFAPYDNYRDCSQGVCSIYCPQFCYLIFPPPPPSDDDDSGAPFSPLIIAIIGVLASAFLLVSYYTIVTRYCKRRSYSSSTNVENEENREELGQDQLQVGSDGLDEALIKTITVCKYKKGDGLIEGTECAVCLSEFQENEHLRLLPKCSHAFHLPCIDTWLKSQSSCPLCRANVVVLAQPSPPPVPSSQTSSALNTSAYEVNRPDDLVLVVDDQERDCDEHMVVVRNAEDSRNQSVGNDQEGVGEFGRSVSLGTFPSHRQLLVSDILKFEEIDEYVQVESDHLWRGIGSSKGFAVEESRDGGLLRSPAAMKRSISASRFMFTVHDKGKNSILPS</sequence>
<dbReference type="PANTHER" id="PTHR46913">
    <property type="entry name" value="RING-H2 FINGER PROTEIN ATL16"/>
    <property type="match status" value="1"/>
</dbReference>
<dbReference type="EC" id="2.3.2.27" evidence="4"/>
<feature type="domain" description="RING-type" evidence="16">
    <location>
        <begin position="136"/>
        <end position="178"/>
    </location>
</feature>
<dbReference type="Proteomes" id="UP001293254">
    <property type="component" value="Unassembled WGS sequence"/>
</dbReference>
<name>A0AAE1XLU1_9LAMI</name>
<evidence type="ECO:0000256" key="8">
    <source>
        <dbReference type="ARBA" id="ARBA00022771"/>
    </source>
</evidence>
<dbReference type="GO" id="GO:0008270">
    <property type="term" value="F:zinc ion binding"/>
    <property type="evidence" value="ECO:0007669"/>
    <property type="project" value="UniProtKB-KW"/>
</dbReference>
<evidence type="ECO:0000256" key="7">
    <source>
        <dbReference type="ARBA" id="ARBA00022723"/>
    </source>
</evidence>
<evidence type="ECO:0000256" key="12">
    <source>
        <dbReference type="ARBA" id="ARBA00023136"/>
    </source>
</evidence>
<keyword evidence="11 15" id="KW-1133">Transmembrane helix</keyword>
<reference evidence="17" key="1">
    <citation type="submission" date="2020-06" db="EMBL/GenBank/DDBJ databases">
        <authorList>
            <person name="Li T."/>
            <person name="Hu X."/>
            <person name="Zhang T."/>
            <person name="Song X."/>
            <person name="Zhang H."/>
            <person name="Dai N."/>
            <person name="Sheng W."/>
            <person name="Hou X."/>
            <person name="Wei L."/>
        </authorList>
    </citation>
    <scope>NUCLEOTIDE SEQUENCE</scope>
    <source>
        <strain evidence="17">3651</strain>
        <tissue evidence="17">Leaf</tissue>
    </source>
</reference>
<keyword evidence="5" id="KW-0808">Transferase</keyword>
<keyword evidence="18" id="KW-1185">Reference proteome</keyword>
<protein>
    <recommendedName>
        <fullName evidence="4">RING-type E3 ubiquitin transferase</fullName>
        <ecNumber evidence="4">2.3.2.27</ecNumber>
    </recommendedName>
</protein>
<dbReference type="Gene3D" id="3.30.40.10">
    <property type="entry name" value="Zinc/RING finger domain, C3HC4 (zinc finger)"/>
    <property type="match status" value="1"/>
</dbReference>
<proteinExistence type="inferred from homology"/>
<comment type="caution">
    <text evidence="17">The sequence shown here is derived from an EMBL/GenBank/DDBJ whole genome shotgun (WGS) entry which is preliminary data.</text>
</comment>
<evidence type="ECO:0000256" key="15">
    <source>
        <dbReference type="SAM" id="Phobius"/>
    </source>
</evidence>
<dbReference type="AlphaFoldDB" id="A0AAE1XLU1"/>
<comment type="pathway">
    <text evidence="3">Protein modification; protein ubiquitination.</text>
</comment>
<evidence type="ECO:0000256" key="5">
    <source>
        <dbReference type="ARBA" id="ARBA00022679"/>
    </source>
</evidence>
<dbReference type="InterPro" id="IPR001841">
    <property type="entry name" value="Znf_RING"/>
</dbReference>
<gene>
    <name evidence="17" type="ORF">Salat_2848500</name>
</gene>
<evidence type="ECO:0000259" key="16">
    <source>
        <dbReference type="PROSITE" id="PS50089"/>
    </source>
</evidence>
<dbReference type="GO" id="GO:0016567">
    <property type="term" value="P:protein ubiquitination"/>
    <property type="evidence" value="ECO:0007669"/>
    <property type="project" value="InterPro"/>
</dbReference>
<comment type="subcellular location">
    <subcellularLocation>
        <location evidence="2">Membrane</location>
        <topology evidence="2">Single-pass membrane protein</topology>
    </subcellularLocation>
</comment>
<dbReference type="SUPFAM" id="SSF57850">
    <property type="entry name" value="RING/U-box"/>
    <property type="match status" value="1"/>
</dbReference>
<evidence type="ECO:0000256" key="1">
    <source>
        <dbReference type="ARBA" id="ARBA00000900"/>
    </source>
</evidence>
<evidence type="ECO:0000313" key="18">
    <source>
        <dbReference type="Proteomes" id="UP001293254"/>
    </source>
</evidence>
<keyword evidence="7" id="KW-0479">Metal-binding</keyword>
<keyword evidence="9" id="KW-0833">Ubl conjugation pathway</keyword>
<dbReference type="EMBL" id="JACGWO010000012">
    <property type="protein sequence ID" value="KAK4414355.1"/>
    <property type="molecule type" value="Genomic_DNA"/>
</dbReference>
<dbReference type="FunFam" id="3.30.40.10:FF:000233">
    <property type="entry name" value="RING-H2 finger protein ATL54"/>
    <property type="match status" value="1"/>
</dbReference>
<evidence type="ECO:0000256" key="14">
    <source>
        <dbReference type="PROSITE-ProRule" id="PRU00175"/>
    </source>
</evidence>
<evidence type="ECO:0000256" key="6">
    <source>
        <dbReference type="ARBA" id="ARBA00022692"/>
    </source>
</evidence>
<evidence type="ECO:0000256" key="11">
    <source>
        <dbReference type="ARBA" id="ARBA00022989"/>
    </source>
</evidence>
<organism evidence="17 18">
    <name type="scientific">Sesamum alatum</name>
    <dbReference type="NCBI Taxonomy" id="300844"/>
    <lineage>
        <taxon>Eukaryota</taxon>
        <taxon>Viridiplantae</taxon>
        <taxon>Streptophyta</taxon>
        <taxon>Embryophyta</taxon>
        <taxon>Tracheophyta</taxon>
        <taxon>Spermatophyta</taxon>
        <taxon>Magnoliopsida</taxon>
        <taxon>eudicotyledons</taxon>
        <taxon>Gunneridae</taxon>
        <taxon>Pentapetalae</taxon>
        <taxon>asterids</taxon>
        <taxon>lamiids</taxon>
        <taxon>Lamiales</taxon>
        <taxon>Pedaliaceae</taxon>
        <taxon>Sesamum</taxon>
    </lineage>
</organism>
<reference evidence="17" key="2">
    <citation type="journal article" date="2024" name="Plant">
        <title>Genomic evolution and insights into agronomic trait innovations of Sesamum species.</title>
        <authorList>
            <person name="Miao H."/>
            <person name="Wang L."/>
            <person name="Qu L."/>
            <person name="Liu H."/>
            <person name="Sun Y."/>
            <person name="Le M."/>
            <person name="Wang Q."/>
            <person name="Wei S."/>
            <person name="Zheng Y."/>
            <person name="Lin W."/>
            <person name="Duan Y."/>
            <person name="Cao H."/>
            <person name="Xiong S."/>
            <person name="Wang X."/>
            <person name="Wei L."/>
            <person name="Li C."/>
            <person name="Ma Q."/>
            <person name="Ju M."/>
            <person name="Zhao R."/>
            <person name="Li G."/>
            <person name="Mu C."/>
            <person name="Tian Q."/>
            <person name="Mei H."/>
            <person name="Zhang T."/>
            <person name="Gao T."/>
            <person name="Zhang H."/>
        </authorList>
    </citation>
    <scope>NUCLEOTIDE SEQUENCE</scope>
    <source>
        <strain evidence="17">3651</strain>
    </source>
</reference>
<dbReference type="GO" id="GO:0016020">
    <property type="term" value="C:membrane"/>
    <property type="evidence" value="ECO:0007669"/>
    <property type="project" value="UniProtKB-SubCell"/>
</dbReference>
<evidence type="ECO:0000256" key="13">
    <source>
        <dbReference type="ARBA" id="ARBA00024209"/>
    </source>
</evidence>
<evidence type="ECO:0000313" key="17">
    <source>
        <dbReference type="EMBL" id="KAK4414355.1"/>
    </source>
</evidence>
<comment type="catalytic activity">
    <reaction evidence="1">
        <text>S-ubiquitinyl-[E2 ubiquitin-conjugating enzyme]-L-cysteine + [acceptor protein]-L-lysine = [E2 ubiquitin-conjugating enzyme]-L-cysteine + N(6)-ubiquitinyl-[acceptor protein]-L-lysine.</text>
        <dbReference type="EC" id="2.3.2.27"/>
    </reaction>
</comment>
<comment type="similarity">
    <text evidence="13">Belongs to the RING-type zinc finger family. ATL subfamily.</text>
</comment>
<evidence type="ECO:0000256" key="9">
    <source>
        <dbReference type="ARBA" id="ARBA00022786"/>
    </source>
</evidence>
<evidence type="ECO:0000256" key="2">
    <source>
        <dbReference type="ARBA" id="ARBA00004167"/>
    </source>
</evidence>
<dbReference type="PANTHER" id="PTHR46913:SF22">
    <property type="entry name" value="RING-TYPE E3 UBIQUITIN TRANSFERASE"/>
    <property type="match status" value="1"/>
</dbReference>
<dbReference type="Pfam" id="PF13639">
    <property type="entry name" value="zf-RING_2"/>
    <property type="match status" value="1"/>
</dbReference>
<dbReference type="InterPro" id="IPR044600">
    <property type="entry name" value="ATL1/ATL16-like"/>
</dbReference>
<feature type="transmembrane region" description="Helical" evidence="15">
    <location>
        <begin position="51"/>
        <end position="74"/>
    </location>
</feature>
<keyword evidence="12 15" id="KW-0472">Membrane</keyword>
<dbReference type="InterPro" id="IPR013083">
    <property type="entry name" value="Znf_RING/FYVE/PHD"/>
</dbReference>
<dbReference type="PROSITE" id="PS50089">
    <property type="entry name" value="ZF_RING_2"/>
    <property type="match status" value="1"/>
</dbReference>
<keyword evidence="8 14" id="KW-0863">Zinc-finger</keyword>
<keyword evidence="10" id="KW-0862">Zinc</keyword>
<dbReference type="SMART" id="SM00184">
    <property type="entry name" value="RING"/>
    <property type="match status" value="1"/>
</dbReference>
<evidence type="ECO:0000256" key="4">
    <source>
        <dbReference type="ARBA" id="ARBA00012483"/>
    </source>
</evidence>
<dbReference type="GO" id="GO:0061630">
    <property type="term" value="F:ubiquitin protein ligase activity"/>
    <property type="evidence" value="ECO:0007669"/>
    <property type="project" value="UniProtKB-EC"/>
</dbReference>
<dbReference type="CDD" id="cd16461">
    <property type="entry name" value="RING-H2_EL5-like"/>
    <property type="match status" value="1"/>
</dbReference>